<feature type="compositionally biased region" description="Polar residues" evidence="1">
    <location>
        <begin position="90"/>
        <end position="110"/>
    </location>
</feature>
<name>A0A9D5A1W8_PEA</name>
<evidence type="ECO:0000313" key="2">
    <source>
        <dbReference type="EMBL" id="KAI5394372.1"/>
    </source>
</evidence>
<dbReference type="Proteomes" id="UP001058974">
    <property type="component" value="Chromosome 6"/>
</dbReference>
<dbReference type="EMBL" id="JAMSHJ010000006">
    <property type="protein sequence ID" value="KAI5394372.1"/>
    <property type="molecule type" value="Genomic_DNA"/>
</dbReference>
<feature type="region of interest" description="Disordered" evidence="1">
    <location>
        <begin position="57"/>
        <end position="110"/>
    </location>
</feature>
<keyword evidence="3" id="KW-1185">Reference proteome</keyword>
<dbReference type="AlphaFoldDB" id="A0A9D5A1W8"/>
<gene>
    <name evidence="2" type="ORF">KIW84_061163</name>
</gene>
<reference evidence="2 3" key="1">
    <citation type="journal article" date="2022" name="Nat. Genet.">
        <title>Improved pea reference genome and pan-genome highlight genomic features and evolutionary characteristics.</title>
        <authorList>
            <person name="Yang T."/>
            <person name="Liu R."/>
            <person name="Luo Y."/>
            <person name="Hu S."/>
            <person name="Wang D."/>
            <person name="Wang C."/>
            <person name="Pandey M.K."/>
            <person name="Ge S."/>
            <person name="Xu Q."/>
            <person name="Li N."/>
            <person name="Li G."/>
            <person name="Huang Y."/>
            <person name="Saxena R.K."/>
            <person name="Ji Y."/>
            <person name="Li M."/>
            <person name="Yan X."/>
            <person name="He Y."/>
            <person name="Liu Y."/>
            <person name="Wang X."/>
            <person name="Xiang C."/>
            <person name="Varshney R.K."/>
            <person name="Ding H."/>
            <person name="Gao S."/>
            <person name="Zong X."/>
        </authorList>
    </citation>
    <scope>NUCLEOTIDE SEQUENCE [LARGE SCALE GENOMIC DNA]</scope>
    <source>
        <strain evidence="2 3">cv. Zhongwan 6</strain>
    </source>
</reference>
<organism evidence="2 3">
    <name type="scientific">Pisum sativum</name>
    <name type="common">Garden pea</name>
    <name type="synonym">Lathyrus oleraceus</name>
    <dbReference type="NCBI Taxonomy" id="3888"/>
    <lineage>
        <taxon>Eukaryota</taxon>
        <taxon>Viridiplantae</taxon>
        <taxon>Streptophyta</taxon>
        <taxon>Embryophyta</taxon>
        <taxon>Tracheophyta</taxon>
        <taxon>Spermatophyta</taxon>
        <taxon>Magnoliopsida</taxon>
        <taxon>eudicotyledons</taxon>
        <taxon>Gunneridae</taxon>
        <taxon>Pentapetalae</taxon>
        <taxon>rosids</taxon>
        <taxon>fabids</taxon>
        <taxon>Fabales</taxon>
        <taxon>Fabaceae</taxon>
        <taxon>Papilionoideae</taxon>
        <taxon>50 kb inversion clade</taxon>
        <taxon>NPAAA clade</taxon>
        <taxon>Hologalegina</taxon>
        <taxon>IRL clade</taxon>
        <taxon>Fabeae</taxon>
        <taxon>Lathyrus</taxon>
    </lineage>
</organism>
<accession>A0A9D5A1W8</accession>
<proteinExistence type="predicted"/>
<evidence type="ECO:0000313" key="3">
    <source>
        <dbReference type="Proteomes" id="UP001058974"/>
    </source>
</evidence>
<dbReference type="Gramene" id="Psat06G0116300-T1">
    <property type="protein sequence ID" value="KAI5394372.1"/>
    <property type="gene ID" value="KIW84_061163"/>
</dbReference>
<feature type="compositionally biased region" description="Low complexity" evidence="1">
    <location>
        <begin position="65"/>
        <end position="75"/>
    </location>
</feature>
<comment type="caution">
    <text evidence="2">The sequence shown here is derived from an EMBL/GenBank/DDBJ whole genome shotgun (WGS) entry which is preliminary data.</text>
</comment>
<evidence type="ECO:0000256" key="1">
    <source>
        <dbReference type="SAM" id="MobiDB-lite"/>
    </source>
</evidence>
<sequence length="110" mass="12313">MNKNASLREKVDIWQHMIMPKPRLRLDKEVEHAGNWIPNCFGETLCTSQVVDPEALKRKRKPKKTATATFEATQTQPNLAETIRSHKTIPVTSTHSAPVTSAHSTPVTSL</sequence>
<protein>
    <submittedName>
        <fullName evidence="2">Uncharacterized protein</fullName>
    </submittedName>
</protein>